<dbReference type="InterPro" id="IPR013083">
    <property type="entry name" value="Znf_RING/FYVE/PHD"/>
</dbReference>
<dbReference type="InterPro" id="IPR017907">
    <property type="entry name" value="Znf_RING_CS"/>
</dbReference>
<evidence type="ECO:0000256" key="2">
    <source>
        <dbReference type="ARBA" id="ARBA00022771"/>
    </source>
</evidence>
<keyword evidence="2 4" id="KW-0863">Zinc-finger</keyword>
<evidence type="ECO:0000313" key="7">
    <source>
        <dbReference type="Proteomes" id="UP000198211"/>
    </source>
</evidence>
<feature type="domain" description="RING-type" evidence="5">
    <location>
        <begin position="105"/>
        <end position="150"/>
    </location>
</feature>
<dbReference type="SUPFAM" id="SSF57850">
    <property type="entry name" value="RING/U-box"/>
    <property type="match status" value="1"/>
</dbReference>
<keyword evidence="3" id="KW-0862">Zinc</keyword>
<evidence type="ECO:0000256" key="3">
    <source>
        <dbReference type="ARBA" id="ARBA00022833"/>
    </source>
</evidence>
<dbReference type="InterPro" id="IPR001841">
    <property type="entry name" value="Znf_RING"/>
</dbReference>
<evidence type="ECO:0000256" key="4">
    <source>
        <dbReference type="PROSITE-ProRule" id="PRU00175"/>
    </source>
</evidence>
<name>A0A225V4X9_9STRA</name>
<dbReference type="AlphaFoldDB" id="A0A225V4X9"/>
<organism evidence="6 7">
    <name type="scientific">Phytophthora megakarya</name>
    <dbReference type="NCBI Taxonomy" id="4795"/>
    <lineage>
        <taxon>Eukaryota</taxon>
        <taxon>Sar</taxon>
        <taxon>Stramenopiles</taxon>
        <taxon>Oomycota</taxon>
        <taxon>Peronosporomycetes</taxon>
        <taxon>Peronosporales</taxon>
        <taxon>Peronosporaceae</taxon>
        <taxon>Phytophthora</taxon>
    </lineage>
</organism>
<dbReference type="EMBL" id="NBNE01007667">
    <property type="protein sequence ID" value="OWZ00372.1"/>
    <property type="molecule type" value="Genomic_DNA"/>
</dbReference>
<dbReference type="PROSITE" id="PS50089">
    <property type="entry name" value="ZF_RING_2"/>
    <property type="match status" value="1"/>
</dbReference>
<evidence type="ECO:0000256" key="1">
    <source>
        <dbReference type="ARBA" id="ARBA00022723"/>
    </source>
</evidence>
<evidence type="ECO:0000259" key="5">
    <source>
        <dbReference type="PROSITE" id="PS50089"/>
    </source>
</evidence>
<sequence length="155" mass="16773">MKTRRTEMARQAKLEYYRLYTRARRDALRDLGLQLVGHQIHGGEADAGEASPRSGPPIPVIALRPVPLVEHAHPVVDNLPPVVVREVIDVSLSDYEAGLENTPVCPICPDEPAVLITPQSCSHGVCSDCLSGLYARALQSGIAARCCICRVALVI</sequence>
<dbReference type="PROSITE" id="PS00518">
    <property type="entry name" value="ZF_RING_1"/>
    <property type="match status" value="1"/>
</dbReference>
<accession>A0A225V4X9</accession>
<dbReference type="GO" id="GO:0008270">
    <property type="term" value="F:zinc ion binding"/>
    <property type="evidence" value="ECO:0007669"/>
    <property type="project" value="UniProtKB-KW"/>
</dbReference>
<proteinExistence type="predicted"/>
<dbReference type="Gene3D" id="3.30.40.10">
    <property type="entry name" value="Zinc/RING finger domain, C3HC4 (zinc finger)"/>
    <property type="match status" value="1"/>
</dbReference>
<evidence type="ECO:0000313" key="6">
    <source>
        <dbReference type="EMBL" id="OWZ00372.1"/>
    </source>
</evidence>
<protein>
    <submittedName>
        <fullName evidence="6">DNA binding protein</fullName>
    </submittedName>
</protein>
<dbReference type="Proteomes" id="UP000198211">
    <property type="component" value="Unassembled WGS sequence"/>
</dbReference>
<keyword evidence="1" id="KW-0479">Metal-binding</keyword>
<keyword evidence="7" id="KW-1185">Reference proteome</keyword>
<gene>
    <name evidence="6" type="ORF">PHMEG_00028450</name>
</gene>
<reference evidence="7" key="1">
    <citation type="submission" date="2017-03" db="EMBL/GenBank/DDBJ databases">
        <title>Phytopthora megakarya and P. palmivora, two closely related causual agents of cacao black pod achieved similar genome size and gene model numbers by different mechanisms.</title>
        <authorList>
            <person name="Ali S."/>
            <person name="Shao J."/>
            <person name="Larry D.J."/>
            <person name="Kronmiller B."/>
            <person name="Shen D."/>
            <person name="Strem M.D."/>
            <person name="Melnick R.L."/>
            <person name="Guiltinan M.J."/>
            <person name="Tyler B.M."/>
            <person name="Meinhardt L.W."/>
            <person name="Bailey B.A."/>
        </authorList>
    </citation>
    <scope>NUCLEOTIDE SEQUENCE [LARGE SCALE GENOMIC DNA]</scope>
    <source>
        <strain evidence="7">zdho120</strain>
    </source>
</reference>
<comment type="caution">
    <text evidence="6">The sequence shown here is derived from an EMBL/GenBank/DDBJ whole genome shotgun (WGS) entry which is preliminary data.</text>
</comment>